<keyword evidence="12" id="KW-0472">Membrane</keyword>
<dbReference type="Pfam" id="PF00069">
    <property type="entry name" value="Pkinase"/>
    <property type="match status" value="1"/>
</dbReference>
<evidence type="ECO:0000256" key="10">
    <source>
        <dbReference type="PROSITE-ProRule" id="PRU10141"/>
    </source>
</evidence>
<gene>
    <name evidence="15" type="primary">pknB</name>
    <name evidence="15" type="ORF">D3M95_02290</name>
</gene>
<dbReference type="SUPFAM" id="SSF56112">
    <property type="entry name" value="Protein kinase-like (PK-like)"/>
    <property type="match status" value="1"/>
</dbReference>
<evidence type="ECO:0000256" key="11">
    <source>
        <dbReference type="SAM" id="MobiDB-lite"/>
    </source>
</evidence>
<dbReference type="Gene3D" id="1.10.510.10">
    <property type="entry name" value="Transferase(Phosphotransferase) domain 1"/>
    <property type="match status" value="1"/>
</dbReference>
<feature type="domain" description="PASTA" evidence="14">
    <location>
        <begin position="499"/>
        <end position="567"/>
    </location>
</feature>
<keyword evidence="12" id="KW-0812">Transmembrane</keyword>
<reference evidence="15 16" key="1">
    <citation type="submission" date="2018-09" db="EMBL/GenBank/DDBJ databases">
        <title>Optimization and identification of Corynebacterium falsenii FN1-14 from fish paste.</title>
        <authorList>
            <person name="Daroonpunt R."/>
            <person name="Tanasupawat S."/>
        </authorList>
    </citation>
    <scope>NUCLEOTIDE SEQUENCE [LARGE SCALE GENOMIC DNA]</scope>
    <source>
        <strain evidence="15 16">FN1-14</strain>
    </source>
</reference>
<dbReference type="Proteomes" id="UP000285278">
    <property type="component" value="Unassembled WGS sequence"/>
</dbReference>
<dbReference type="PROSITE" id="PS51178">
    <property type="entry name" value="PASTA"/>
    <property type="match status" value="4"/>
</dbReference>
<dbReference type="PROSITE" id="PS00107">
    <property type="entry name" value="PROTEIN_KINASE_ATP"/>
    <property type="match status" value="1"/>
</dbReference>
<dbReference type="Pfam" id="PF03793">
    <property type="entry name" value="PASTA"/>
    <property type="match status" value="4"/>
</dbReference>
<dbReference type="Gene3D" id="3.30.10.20">
    <property type="match status" value="4"/>
</dbReference>
<dbReference type="InterPro" id="IPR005543">
    <property type="entry name" value="PASTA_dom"/>
</dbReference>
<evidence type="ECO:0000256" key="8">
    <source>
        <dbReference type="ARBA" id="ARBA00047899"/>
    </source>
</evidence>
<evidence type="ECO:0000256" key="4">
    <source>
        <dbReference type="ARBA" id="ARBA00022737"/>
    </source>
</evidence>
<dbReference type="GO" id="GO:0005524">
    <property type="term" value="F:ATP binding"/>
    <property type="evidence" value="ECO:0007669"/>
    <property type="project" value="UniProtKB-UniRule"/>
</dbReference>
<name>A0A418Q942_9CORY</name>
<feature type="domain" description="PASTA" evidence="14">
    <location>
        <begin position="432"/>
        <end position="498"/>
    </location>
</feature>
<dbReference type="STRING" id="1451189.CFAL_00200"/>
<dbReference type="InterPro" id="IPR017441">
    <property type="entry name" value="Protein_kinase_ATP_BS"/>
</dbReference>
<comment type="catalytic activity">
    <reaction evidence="8">
        <text>L-threonyl-[protein] + ATP = O-phospho-L-threonyl-[protein] + ADP + H(+)</text>
        <dbReference type="Rhea" id="RHEA:46608"/>
        <dbReference type="Rhea" id="RHEA-COMP:11060"/>
        <dbReference type="Rhea" id="RHEA-COMP:11605"/>
        <dbReference type="ChEBI" id="CHEBI:15378"/>
        <dbReference type="ChEBI" id="CHEBI:30013"/>
        <dbReference type="ChEBI" id="CHEBI:30616"/>
        <dbReference type="ChEBI" id="CHEBI:61977"/>
        <dbReference type="ChEBI" id="CHEBI:456216"/>
        <dbReference type="EC" id="2.7.11.1"/>
    </reaction>
</comment>
<keyword evidence="7 10" id="KW-0067">ATP-binding</keyword>
<feature type="domain" description="PASTA" evidence="14">
    <location>
        <begin position="568"/>
        <end position="632"/>
    </location>
</feature>
<dbReference type="CDD" id="cd14014">
    <property type="entry name" value="STKc_PknB_like"/>
    <property type="match status" value="1"/>
</dbReference>
<keyword evidence="2" id="KW-0723">Serine/threonine-protein kinase</keyword>
<keyword evidence="16" id="KW-1185">Reference proteome</keyword>
<dbReference type="NCBIfam" id="NF033483">
    <property type="entry name" value="PknB_PASTA_kin"/>
    <property type="match status" value="1"/>
</dbReference>
<feature type="compositionally biased region" description="Polar residues" evidence="11">
    <location>
        <begin position="538"/>
        <end position="556"/>
    </location>
</feature>
<dbReference type="PROSITE" id="PS50011">
    <property type="entry name" value="PROTEIN_KINASE_DOM"/>
    <property type="match status" value="1"/>
</dbReference>
<evidence type="ECO:0000256" key="2">
    <source>
        <dbReference type="ARBA" id="ARBA00022527"/>
    </source>
</evidence>
<evidence type="ECO:0000256" key="1">
    <source>
        <dbReference type="ARBA" id="ARBA00012513"/>
    </source>
</evidence>
<dbReference type="InterPro" id="IPR000719">
    <property type="entry name" value="Prot_kinase_dom"/>
</dbReference>
<evidence type="ECO:0000256" key="9">
    <source>
        <dbReference type="ARBA" id="ARBA00048679"/>
    </source>
</evidence>
<dbReference type="FunFam" id="1.10.510.10:FF:000021">
    <property type="entry name" value="Serine/threonine protein kinase"/>
    <property type="match status" value="1"/>
</dbReference>
<evidence type="ECO:0000313" key="15">
    <source>
        <dbReference type="EMBL" id="RIX36141.1"/>
    </source>
</evidence>
<sequence>MDRTGTTLGGRYRLGAKIGTGGMSDVYAAEDELLGRDVAVKMMRPDLARDTTFLERFRREAQNAAKLNHPAIVAVYDTGQTPDNEGAVPYIVMERVHGETLREIVQESGKMRLSDAANVMSQVCSALHFSHEAGIIHRDIKPANIMITNTGAVKVMDFGIARALSDSSAAMTQTAAVIGTAQYLSPEQARGKSADARSDIYAAGCVFYELATGQPPFKGESPFSVAFQHVQDEPQLPSQLPGMHLSKREALSLDSIVLTAMAKNPADRYDDAQEMSTDLGRLANDQLPLVAQAYTSNGEGNGGAHATSVLPAAGAAGLAGAAGAAGFQPPEYAEAAARNGDKYPGNAYPNNPYTDNPYNGDYNDFEHYEGDESGGYEDYDTDEGYQDYEEERPRRRPWVPLLWILALLLLIGGGIFAYTAFTDGGDGSSSSSQEQIRIPDVANKSREDATKALESAGFDVNTEDRNDDVIPRGKAVGTHPAANATAPKGSTITLFISSGKEITDVPDLTGMTTEQASRTLKDARLELNSEVKEEASATVPSGQVITQNPPQGSQVSVGTKVTITVSTGPEDVRVPMVKGQNVDAARQNLEAAGFQVTVQQVDSPEPEGRVISASSEGQRLPKGSQVTLQVSKGNQFQMPSLQGKKFSEVDAALRAAGWQGSPSQLQRRDVKTPDVTRADEVAQQSVKAGQVINKDQPITVDVYVFSLLP</sequence>
<keyword evidence="3" id="KW-0808">Transferase</keyword>
<dbReference type="PANTHER" id="PTHR43289">
    <property type="entry name" value="MITOGEN-ACTIVATED PROTEIN KINASE KINASE KINASE 20-RELATED"/>
    <property type="match status" value="1"/>
</dbReference>
<comment type="caution">
    <text evidence="15">The sequence shown here is derived from an EMBL/GenBank/DDBJ whole genome shotgun (WGS) entry which is preliminary data.</text>
</comment>
<dbReference type="InterPro" id="IPR011009">
    <property type="entry name" value="Kinase-like_dom_sf"/>
</dbReference>
<feature type="region of interest" description="Disordered" evidence="11">
    <location>
        <begin position="534"/>
        <end position="556"/>
    </location>
</feature>
<organism evidence="15 16">
    <name type="scientific">Corynebacterium falsenii</name>
    <dbReference type="NCBI Taxonomy" id="108486"/>
    <lineage>
        <taxon>Bacteria</taxon>
        <taxon>Bacillati</taxon>
        <taxon>Actinomycetota</taxon>
        <taxon>Actinomycetes</taxon>
        <taxon>Mycobacteriales</taxon>
        <taxon>Corynebacteriaceae</taxon>
        <taxon>Corynebacterium</taxon>
    </lineage>
</organism>
<dbReference type="AlphaFoldDB" id="A0A418Q942"/>
<protein>
    <recommendedName>
        <fullName evidence="1">non-specific serine/threonine protein kinase</fullName>
        <ecNumber evidence="1">2.7.11.1</ecNumber>
    </recommendedName>
</protein>
<dbReference type="InterPro" id="IPR008271">
    <property type="entry name" value="Ser/Thr_kinase_AS"/>
</dbReference>
<comment type="catalytic activity">
    <reaction evidence="9">
        <text>L-seryl-[protein] + ATP = O-phospho-L-seryl-[protein] + ADP + H(+)</text>
        <dbReference type="Rhea" id="RHEA:17989"/>
        <dbReference type="Rhea" id="RHEA-COMP:9863"/>
        <dbReference type="Rhea" id="RHEA-COMP:11604"/>
        <dbReference type="ChEBI" id="CHEBI:15378"/>
        <dbReference type="ChEBI" id="CHEBI:29999"/>
        <dbReference type="ChEBI" id="CHEBI:30616"/>
        <dbReference type="ChEBI" id="CHEBI:83421"/>
        <dbReference type="ChEBI" id="CHEBI:456216"/>
        <dbReference type="EC" id="2.7.11.1"/>
    </reaction>
</comment>
<dbReference type="PROSITE" id="PS00108">
    <property type="entry name" value="PROTEIN_KINASE_ST"/>
    <property type="match status" value="1"/>
</dbReference>
<dbReference type="GO" id="GO:0004674">
    <property type="term" value="F:protein serine/threonine kinase activity"/>
    <property type="evidence" value="ECO:0007669"/>
    <property type="project" value="UniProtKB-KW"/>
</dbReference>
<dbReference type="RefSeq" id="WP_119664315.1">
    <property type="nucleotide sequence ID" value="NZ_QXJK01000002.1"/>
</dbReference>
<proteinExistence type="predicted"/>
<dbReference type="GO" id="GO:0045717">
    <property type="term" value="P:negative regulation of fatty acid biosynthetic process"/>
    <property type="evidence" value="ECO:0007669"/>
    <property type="project" value="UniProtKB-ARBA"/>
</dbReference>
<dbReference type="SMART" id="SM00220">
    <property type="entry name" value="S_TKc"/>
    <property type="match status" value="1"/>
</dbReference>
<feature type="domain" description="Protein kinase" evidence="13">
    <location>
        <begin position="12"/>
        <end position="290"/>
    </location>
</feature>
<evidence type="ECO:0000313" key="16">
    <source>
        <dbReference type="Proteomes" id="UP000285278"/>
    </source>
</evidence>
<feature type="binding site" evidence="10">
    <location>
        <position position="41"/>
    </location>
    <ligand>
        <name>ATP</name>
        <dbReference type="ChEBI" id="CHEBI:30616"/>
    </ligand>
</feature>
<evidence type="ECO:0000256" key="5">
    <source>
        <dbReference type="ARBA" id="ARBA00022741"/>
    </source>
</evidence>
<dbReference type="FunFam" id="3.30.200.20:FF:000035">
    <property type="entry name" value="Serine/threonine protein kinase Stk1"/>
    <property type="match status" value="1"/>
</dbReference>
<dbReference type="EC" id="2.7.11.1" evidence="1"/>
<keyword evidence="12" id="KW-1133">Transmembrane helix</keyword>
<evidence type="ECO:0000259" key="14">
    <source>
        <dbReference type="PROSITE" id="PS51178"/>
    </source>
</evidence>
<feature type="transmembrane region" description="Helical" evidence="12">
    <location>
        <begin position="401"/>
        <end position="421"/>
    </location>
</feature>
<keyword evidence="5 10" id="KW-0547">Nucleotide-binding</keyword>
<accession>A0A418Q942</accession>
<dbReference type="PANTHER" id="PTHR43289:SF6">
    <property type="entry name" value="SERINE_THREONINE-PROTEIN KINASE NEKL-3"/>
    <property type="match status" value="1"/>
</dbReference>
<feature type="domain" description="PASTA" evidence="14">
    <location>
        <begin position="633"/>
        <end position="704"/>
    </location>
</feature>
<dbReference type="EMBL" id="QXJK01000002">
    <property type="protein sequence ID" value="RIX36141.1"/>
    <property type="molecule type" value="Genomic_DNA"/>
</dbReference>
<evidence type="ECO:0000256" key="3">
    <source>
        <dbReference type="ARBA" id="ARBA00022679"/>
    </source>
</evidence>
<dbReference type="CDD" id="cd06577">
    <property type="entry name" value="PASTA_pknB"/>
    <property type="match status" value="4"/>
</dbReference>
<evidence type="ECO:0000256" key="6">
    <source>
        <dbReference type="ARBA" id="ARBA00022777"/>
    </source>
</evidence>
<feature type="region of interest" description="Disordered" evidence="11">
    <location>
        <begin position="337"/>
        <end position="359"/>
    </location>
</feature>
<evidence type="ECO:0000256" key="12">
    <source>
        <dbReference type="SAM" id="Phobius"/>
    </source>
</evidence>
<dbReference type="Gene3D" id="3.30.200.20">
    <property type="entry name" value="Phosphorylase Kinase, domain 1"/>
    <property type="match status" value="1"/>
</dbReference>
<evidence type="ECO:0000256" key="7">
    <source>
        <dbReference type="ARBA" id="ARBA00022840"/>
    </source>
</evidence>
<dbReference type="SMART" id="SM00740">
    <property type="entry name" value="PASTA"/>
    <property type="match status" value="4"/>
</dbReference>
<keyword evidence="4" id="KW-0677">Repeat</keyword>
<feature type="compositionally biased region" description="Low complexity" evidence="11">
    <location>
        <begin position="346"/>
        <end position="359"/>
    </location>
</feature>
<keyword evidence="6 15" id="KW-0418">Kinase</keyword>
<dbReference type="OrthoDB" id="9762169at2"/>
<evidence type="ECO:0000259" key="13">
    <source>
        <dbReference type="PROSITE" id="PS50011"/>
    </source>
</evidence>